<gene>
    <name evidence="1" type="ORF">EUBSIR_01405</name>
</gene>
<protein>
    <submittedName>
        <fullName evidence="1">Uncharacterized protein</fullName>
    </submittedName>
</protein>
<accession>B0MNJ8</accession>
<sequence>MGLGIENSHYLIKNRLFLQSEAADSNNPPLQTVEKPVIIKSVPLNISPTPPETLSLPTRN</sequence>
<evidence type="ECO:0000313" key="1">
    <source>
        <dbReference type="EMBL" id="EDS00710.1"/>
    </source>
</evidence>
<comment type="caution">
    <text evidence="1">The sequence shown here is derived from an EMBL/GenBank/DDBJ whole genome shotgun (WGS) entry which is preliminary data.</text>
</comment>
<dbReference type="Proteomes" id="UP000005326">
    <property type="component" value="Unassembled WGS sequence"/>
</dbReference>
<dbReference type="AlphaFoldDB" id="B0MNJ8"/>
<name>B0MNJ8_9FIRM</name>
<keyword evidence="2" id="KW-1185">Reference proteome</keyword>
<reference evidence="1" key="2">
    <citation type="submission" date="2014-06" db="EMBL/GenBank/DDBJ databases">
        <title>Draft genome sequence of Eubacterium siraeum (DSM 15702).</title>
        <authorList>
            <person name="Sudarsanam P."/>
            <person name="Ley R."/>
            <person name="Guruge J."/>
            <person name="Turnbaugh P.J."/>
            <person name="Mahowald M."/>
            <person name="Liep D."/>
            <person name="Gordon J."/>
        </authorList>
    </citation>
    <scope>NUCLEOTIDE SEQUENCE</scope>
    <source>
        <strain evidence="1">DSM 15702</strain>
    </source>
</reference>
<dbReference type="EMBL" id="ABCA03000046">
    <property type="protein sequence ID" value="EDS00710.1"/>
    <property type="molecule type" value="Genomic_DNA"/>
</dbReference>
<reference evidence="1" key="1">
    <citation type="submission" date="2007-10" db="EMBL/GenBank/DDBJ databases">
        <authorList>
            <person name="Fulton L."/>
            <person name="Clifton S."/>
            <person name="Fulton B."/>
            <person name="Xu J."/>
            <person name="Minx P."/>
            <person name="Pepin K.H."/>
            <person name="Johnson M."/>
            <person name="Thiruvilangam P."/>
            <person name="Bhonagiri V."/>
            <person name="Nash W.E."/>
            <person name="Mardis E.R."/>
            <person name="Wilson R.K."/>
        </authorList>
    </citation>
    <scope>NUCLEOTIDE SEQUENCE [LARGE SCALE GENOMIC DNA]</scope>
    <source>
        <strain evidence="1">DSM 15702</strain>
    </source>
</reference>
<organism evidence="1 2">
    <name type="scientific">[Eubacterium] siraeum DSM 15702</name>
    <dbReference type="NCBI Taxonomy" id="428128"/>
    <lineage>
        <taxon>Bacteria</taxon>
        <taxon>Bacillati</taxon>
        <taxon>Bacillota</taxon>
        <taxon>Clostridia</taxon>
        <taxon>Eubacteriales</taxon>
        <taxon>Oscillospiraceae</taxon>
        <taxon>Oscillospiraceae incertae sedis</taxon>
    </lineage>
</organism>
<proteinExistence type="predicted"/>
<evidence type="ECO:0000313" key="2">
    <source>
        <dbReference type="Proteomes" id="UP000005326"/>
    </source>
</evidence>